<evidence type="ECO:0000313" key="3">
    <source>
        <dbReference type="Proteomes" id="UP000287651"/>
    </source>
</evidence>
<feature type="region of interest" description="Disordered" evidence="1">
    <location>
        <begin position="39"/>
        <end position="82"/>
    </location>
</feature>
<gene>
    <name evidence="2" type="ORF">B296_00058330</name>
</gene>
<feature type="compositionally biased region" description="Basic residues" evidence="1">
    <location>
        <begin position="48"/>
        <end position="61"/>
    </location>
</feature>
<organism evidence="2 3">
    <name type="scientific">Ensete ventricosum</name>
    <name type="common">Abyssinian banana</name>
    <name type="synonym">Musa ensete</name>
    <dbReference type="NCBI Taxonomy" id="4639"/>
    <lineage>
        <taxon>Eukaryota</taxon>
        <taxon>Viridiplantae</taxon>
        <taxon>Streptophyta</taxon>
        <taxon>Embryophyta</taxon>
        <taxon>Tracheophyta</taxon>
        <taxon>Spermatophyta</taxon>
        <taxon>Magnoliopsida</taxon>
        <taxon>Liliopsida</taxon>
        <taxon>Zingiberales</taxon>
        <taxon>Musaceae</taxon>
        <taxon>Ensete</taxon>
    </lineage>
</organism>
<evidence type="ECO:0000256" key="1">
    <source>
        <dbReference type="SAM" id="MobiDB-lite"/>
    </source>
</evidence>
<name>A0A426XMQ3_ENSVE</name>
<dbReference type="AlphaFoldDB" id="A0A426XMQ3"/>
<evidence type="ECO:0000313" key="2">
    <source>
        <dbReference type="EMBL" id="RRT40705.1"/>
    </source>
</evidence>
<accession>A0A426XMQ3</accession>
<dbReference type="Proteomes" id="UP000287651">
    <property type="component" value="Unassembled WGS sequence"/>
</dbReference>
<reference evidence="2 3" key="1">
    <citation type="journal article" date="2014" name="Agronomy (Basel)">
        <title>A Draft Genome Sequence for Ensete ventricosum, the Drought-Tolerant Tree Against Hunger.</title>
        <authorList>
            <person name="Harrison J."/>
            <person name="Moore K.A."/>
            <person name="Paszkiewicz K."/>
            <person name="Jones T."/>
            <person name="Grant M."/>
            <person name="Ambacheew D."/>
            <person name="Muzemil S."/>
            <person name="Studholme D.J."/>
        </authorList>
    </citation>
    <scope>NUCLEOTIDE SEQUENCE [LARGE SCALE GENOMIC DNA]</scope>
</reference>
<sequence>MYWSARLSVCRPLATGRYRQNRPSTIDFGCRRSIEGEIDGRRSIKGEKGKKKKRKRRKKKEERRGERRKNTSHRRRSRVTHELSPPSWAIFLLRREKD</sequence>
<dbReference type="EMBL" id="AMZH03019172">
    <property type="protein sequence ID" value="RRT40705.1"/>
    <property type="molecule type" value="Genomic_DNA"/>
</dbReference>
<protein>
    <submittedName>
        <fullName evidence="2">Uncharacterized protein</fullName>
    </submittedName>
</protein>
<proteinExistence type="predicted"/>
<comment type="caution">
    <text evidence="2">The sequence shown here is derived from an EMBL/GenBank/DDBJ whole genome shotgun (WGS) entry which is preliminary data.</text>
</comment>